<feature type="domain" description="DUF218" evidence="2">
    <location>
        <begin position="70"/>
        <end position="185"/>
    </location>
</feature>
<dbReference type="Pfam" id="PF02698">
    <property type="entry name" value="DUF218"/>
    <property type="match status" value="1"/>
</dbReference>
<accession>A0A9X1M418</accession>
<dbReference type="AlphaFoldDB" id="A0A9X1M418"/>
<dbReference type="InterPro" id="IPR003848">
    <property type="entry name" value="DUF218"/>
</dbReference>
<keyword evidence="1" id="KW-0472">Membrane</keyword>
<comment type="caution">
    <text evidence="3">The sequence shown here is derived from an EMBL/GenBank/DDBJ whole genome shotgun (WGS) entry which is preliminary data.</text>
</comment>
<evidence type="ECO:0000313" key="3">
    <source>
        <dbReference type="EMBL" id="MCC3269929.1"/>
    </source>
</evidence>
<gene>
    <name evidence="3" type="ORF">LJ751_11265</name>
</gene>
<evidence type="ECO:0000259" key="2">
    <source>
        <dbReference type="Pfam" id="PF02698"/>
    </source>
</evidence>
<protein>
    <submittedName>
        <fullName evidence="3">YdcF family protein</fullName>
    </submittedName>
</protein>
<dbReference type="Proteomes" id="UP001139264">
    <property type="component" value="Unassembled WGS sequence"/>
</dbReference>
<name>A0A9X1M418_9MICC</name>
<keyword evidence="1" id="KW-1133">Transmembrane helix</keyword>
<evidence type="ECO:0000313" key="4">
    <source>
        <dbReference type="Proteomes" id="UP001139264"/>
    </source>
</evidence>
<sequence>MLSFLRALPRRLVLRLQRGVPRGVDIAVTTIVSVLLIWLFAAANLFFYPQAAGLADIENPAQAGGPGTADAVVVLAGAAAERFPVGRELAREGRAPELVLSSTETPGNVITDQYCDFMAGDTVSDDPASAAVTCFFPEPMTTRGEARAVARLAADNGWDELIVVTSRYHLLRAETNISQCTTAKITMVASEPDFSAKQWLDRFVEETGGLAAALLRPACASAI</sequence>
<organism evidence="3 4">
    <name type="scientific">Arthrobacter gengyunqii</name>
    <dbReference type="NCBI Taxonomy" id="2886940"/>
    <lineage>
        <taxon>Bacteria</taxon>
        <taxon>Bacillati</taxon>
        <taxon>Actinomycetota</taxon>
        <taxon>Actinomycetes</taxon>
        <taxon>Micrococcales</taxon>
        <taxon>Micrococcaceae</taxon>
        <taxon>Arthrobacter</taxon>
    </lineage>
</organism>
<keyword evidence="1" id="KW-0812">Transmembrane</keyword>
<dbReference type="CDD" id="cd06259">
    <property type="entry name" value="YdcF-like"/>
    <property type="match status" value="1"/>
</dbReference>
<reference evidence="3" key="1">
    <citation type="submission" date="2021-10" db="EMBL/GenBank/DDBJ databases">
        <title>Novel species in genus Arthrobacter.</title>
        <authorList>
            <person name="Liu Y."/>
        </authorList>
    </citation>
    <scope>NUCLEOTIDE SEQUENCE</scope>
    <source>
        <strain evidence="3">Zg-Y809</strain>
    </source>
</reference>
<dbReference type="RefSeq" id="WP_227908248.1">
    <property type="nucleotide sequence ID" value="NZ_CP095461.1"/>
</dbReference>
<evidence type="ECO:0000256" key="1">
    <source>
        <dbReference type="SAM" id="Phobius"/>
    </source>
</evidence>
<feature type="transmembrane region" description="Helical" evidence="1">
    <location>
        <begin position="20"/>
        <end position="41"/>
    </location>
</feature>
<dbReference type="EMBL" id="JAJFZP010000009">
    <property type="protein sequence ID" value="MCC3269929.1"/>
    <property type="molecule type" value="Genomic_DNA"/>
</dbReference>
<proteinExistence type="predicted"/>